<evidence type="ECO:0000256" key="3">
    <source>
        <dbReference type="ARBA" id="ARBA00012093"/>
    </source>
</evidence>
<evidence type="ECO:0000256" key="4">
    <source>
        <dbReference type="ARBA" id="ARBA00022898"/>
    </source>
</evidence>
<dbReference type="SUPFAM" id="SSF53686">
    <property type="entry name" value="Tryptophan synthase beta subunit-like PLP-dependent enzymes"/>
    <property type="match status" value="1"/>
</dbReference>
<dbReference type="GO" id="GO:0009097">
    <property type="term" value="P:isoleucine biosynthetic process"/>
    <property type="evidence" value="ECO:0007669"/>
    <property type="project" value="TreeGrafter"/>
</dbReference>
<dbReference type="GO" id="GO:0004794">
    <property type="term" value="F:threonine deaminase activity"/>
    <property type="evidence" value="ECO:0007669"/>
    <property type="project" value="TreeGrafter"/>
</dbReference>
<evidence type="ECO:0000256" key="8">
    <source>
        <dbReference type="ARBA" id="ARBA00049406"/>
    </source>
</evidence>
<dbReference type="GO" id="GO:0003941">
    <property type="term" value="F:L-serine ammonia-lyase activity"/>
    <property type="evidence" value="ECO:0007669"/>
    <property type="project" value="UniProtKB-EC"/>
</dbReference>
<evidence type="ECO:0000256" key="7">
    <source>
        <dbReference type="ARBA" id="ARBA00042605"/>
    </source>
</evidence>
<dbReference type="Proteomes" id="UP000198287">
    <property type="component" value="Unassembled WGS sequence"/>
</dbReference>
<comment type="caution">
    <text evidence="10">The sequence shown here is derived from an EMBL/GenBank/DDBJ whole genome shotgun (WGS) entry which is preliminary data.</text>
</comment>
<name>A0A226DFJ3_FOLCA</name>
<dbReference type="PROSITE" id="PS00165">
    <property type="entry name" value="DEHYDRATASE_SER_THR"/>
    <property type="match status" value="1"/>
</dbReference>
<comment type="catalytic activity">
    <reaction evidence="8">
        <text>L-serine = pyruvate + NH4(+)</text>
        <dbReference type="Rhea" id="RHEA:19169"/>
        <dbReference type="ChEBI" id="CHEBI:15361"/>
        <dbReference type="ChEBI" id="CHEBI:28938"/>
        <dbReference type="ChEBI" id="CHEBI:33384"/>
        <dbReference type="EC" id="4.3.1.17"/>
    </reaction>
</comment>
<evidence type="ECO:0000259" key="9">
    <source>
        <dbReference type="Pfam" id="PF00291"/>
    </source>
</evidence>
<dbReference type="OMA" id="KCTIFLP"/>
<protein>
    <recommendedName>
        <fullName evidence="3">L-serine ammonia-lyase</fullName>
        <ecNumber evidence="3">4.3.1.17</ecNumber>
    </recommendedName>
    <alternativeName>
        <fullName evidence="6">L-serine deaminase</fullName>
    </alternativeName>
    <alternativeName>
        <fullName evidence="7">L-threonine dehydratase</fullName>
    </alternativeName>
</protein>
<reference evidence="10 11" key="1">
    <citation type="submission" date="2015-12" db="EMBL/GenBank/DDBJ databases">
        <title>The genome of Folsomia candida.</title>
        <authorList>
            <person name="Faddeeva A."/>
            <person name="Derks M.F."/>
            <person name="Anvar Y."/>
            <person name="Smit S."/>
            <person name="Van Straalen N."/>
            <person name="Roelofs D."/>
        </authorList>
    </citation>
    <scope>NUCLEOTIDE SEQUENCE [LARGE SCALE GENOMIC DNA]</scope>
    <source>
        <strain evidence="10 11">VU population</strain>
        <tissue evidence="10">Whole body</tissue>
    </source>
</reference>
<gene>
    <name evidence="10" type="ORF">Fcan01_20386</name>
</gene>
<dbReference type="Pfam" id="PF00291">
    <property type="entry name" value="PALP"/>
    <property type="match status" value="1"/>
</dbReference>
<dbReference type="PANTHER" id="PTHR48078">
    <property type="entry name" value="THREONINE DEHYDRATASE, MITOCHONDRIAL-RELATED"/>
    <property type="match status" value="1"/>
</dbReference>
<dbReference type="EMBL" id="LNIX01000019">
    <property type="protein sequence ID" value="OXA44345.1"/>
    <property type="molecule type" value="Genomic_DNA"/>
</dbReference>
<comment type="similarity">
    <text evidence="2">Belongs to the serine/threonine dehydratase family.</text>
</comment>
<evidence type="ECO:0000256" key="2">
    <source>
        <dbReference type="ARBA" id="ARBA00010869"/>
    </source>
</evidence>
<evidence type="ECO:0000256" key="6">
    <source>
        <dbReference type="ARBA" id="ARBA00041766"/>
    </source>
</evidence>
<evidence type="ECO:0000313" key="10">
    <source>
        <dbReference type="EMBL" id="OXA44345.1"/>
    </source>
</evidence>
<dbReference type="GO" id="GO:0006567">
    <property type="term" value="P:L-threonine catabolic process"/>
    <property type="evidence" value="ECO:0007669"/>
    <property type="project" value="TreeGrafter"/>
</dbReference>
<feature type="domain" description="Tryptophan synthase beta chain-like PALP" evidence="9">
    <location>
        <begin position="11"/>
        <end position="306"/>
    </location>
</feature>
<dbReference type="EC" id="4.3.1.17" evidence="3"/>
<dbReference type="Gene3D" id="3.40.50.1100">
    <property type="match status" value="2"/>
</dbReference>
<proteinExistence type="inferred from homology"/>
<dbReference type="InterPro" id="IPR001926">
    <property type="entry name" value="TrpB-like_PALP"/>
</dbReference>
<dbReference type="InterPro" id="IPR036052">
    <property type="entry name" value="TrpB-like_PALP_sf"/>
</dbReference>
<evidence type="ECO:0000313" key="11">
    <source>
        <dbReference type="Proteomes" id="UP000198287"/>
    </source>
</evidence>
<dbReference type="OrthoDB" id="4418812at2759"/>
<dbReference type="AlphaFoldDB" id="A0A226DFJ3"/>
<dbReference type="GO" id="GO:0030170">
    <property type="term" value="F:pyridoxal phosphate binding"/>
    <property type="evidence" value="ECO:0007669"/>
    <property type="project" value="InterPro"/>
</dbReference>
<dbReference type="STRING" id="158441.A0A226DFJ3"/>
<evidence type="ECO:0000256" key="5">
    <source>
        <dbReference type="ARBA" id="ARBA00023239"/>
    </source>
</evidence>
<accession>A0A226DFJ3</accession>
<sequence>MGRLGNEKIASRTPLMYSKPLSELSDRCVYLKLENVQPSGSFKLRGISHLCKEKYAEGCTKFVGASGGNAGLALAYSAQKLDVPCQIFVPKTVLPRMKKRLASYGVTVTMGGDDIQSAVDMALLEVSKDESYAFIHPYDNPAIWEGHSVIAEEIQEDLKGRKPACIAMSVGGGGMLMGILLGLERIGWKDVPLLAMETEGCECFNLSLKAGRIVDVEPTSIAKTLGCRTPAPKLMEKAKEFNIISQVLPDKCAAQGCVLLADDHAMMVEPSCGVTVASVYSNVLPGILEQHGCDSRAGPIVLIVCGGSDVTVETLLNYKQKYMEV</sequence>
<keyword evidence="4" id="KW-0663">Pyridoxal phosphate</keyword>
<keyword evidence="11" id="KW-1185">Reference proteome</keyword>
<organism evidence="10 11">
    <name type="scientific">Folsomia candida</name>
    <name type="common">Springtail</name>
    <dbReference type="NCBI Taxonomy" id="158441"/>
    <lineage>
        <taxon>Eukaryota</taxon>
        <taxon>Metazoa</taxon>
        <taxon>Ecdysozoa</taxon>
        <taxon>Arthropoda</taxon>
        <taxon>Hexapoda</taxon>
        <taxon>Collembola</taxon>
        <taxon>Entomobryomorpha</taxon>
        <taxon>Isotomoidea</taxon>
        <taxon>Isotomidae</taxon>
        <taxon>Proisotominae</taxon>
        <taxon>Folsomia</taxon>
    </lineage>
</organism>
<dbReference type="InterPro" id="IPR050147">
    <property type="entry name" value="Ser/Thr_Dehydratase"/>
</dbReference>
<dbReference type="PANTHER" id="PTHR48078:SF2">
    <property type="entry name" value="CATABOLIC L-SERINE_THREONINE DEHYDRATASE"/>
    <property type="match status" value="1"/>
</dbReference>
<comment type="cofactor">
    <cofactor evidence="1">
        <name>pyridoxal 5'-phosphate</name>
        <dbReference type="ChEBI" id="CHEBI:597326"/>
    </cofactor>
</comment>
<evidence type="ECO:0000256" key="1">
    <source>
        <dbReference type="ARBA" id="ARBA00001933"/>
    </source>
</evidence>
<dbReference type="GO" id="GO:0006565">
    <property type="term" value="P:L-serine catabolic process"/>
    <property type="evidence" value="ECO:0007669"/>
    <property type="project" value="TreeGrafter"/>
</dbReference>
<keyword evidence="5" id="KW-0456">Lyase</keyword>
<dbReference type="InterPro" id="IPR000634">
    <property type="entry name" value="Ser/Thr_deHydtase_PyrdxlP-BS"/>
</dbReference>